<evidence type="ECO:0000313" key="1">
    <source>
        <dbReference type="EMBL" id="SUZ83167.1"/>
    </source>
</evidence>
<sequence>MDKDSIIKNANIIEKNILANPFVKEIKLYQDLSNKLIVDLVQYQPIARLVSENKKDFYIDLHGNIFPTSTKFSERVLLIHTADNINFDLKNINSTDYGKKIFAMINYIINDIFLSKIISEIDINYNKNIIIYPQVSKQKIIFGYPEQIDVKFDKLMLFYKKILPAKGWNTYKTVNLKFKNQIICDKKV</sequence>
<evidence type="ECO:0008006" key="2">
    <source>
        <dbReference type="Google" id="ProtNLM"/>
    </source>
</evidence>
<dbReference type="AlphaFoldDB" id="A0A381QZU2"/>
<organism evidence="1">
    <name type="scientific">marine metagenome</name>
    <dbReference type="NCBI Taxonomy" id="408172"/>
    <lineage>
        <taxon>unclassified sequences</taxon>
        <taxon>metagenomes</taxon>
        <taxon>ecological metagenomes</taxon>
    </lineage>
</organism>
<protein>
    <recommendedName>
        <fullName evidence="2">POTRA domain-containing protein</fullName>
    </recommendedName>
</protein>
<gene>
    <name evidence="1" type="ORF">METZ01_LOCUS36021</name>
</gene>
<name>A0A381QZU2_9ZZZZ</name>
<dbReference type="EMBL" id="UINC01001538">
    <property type="protein sequence ID" value="SUZ83167.1"/>
    <property type="molecule type" value="Genomic_DNA"/>
</dbReference>
<proteinExistence type="predicted"/>
<accession>A0A381QZU2</accession>
<reference evidence="1" key="1">
    <citation type="submission" date="2018-05" db="EMBL/GenBank/DDBJ databases">
        <authorList>
            <person name="Lanie J.A."/>
            <person name="Ng W.-L."/>
            <person name="Kazmierczak K.M."/>
            <person name="Andrzejewski T.M."/>
            <person name="Davidsen T.M."/>
            <person name="Wayne K.J."/>
            <person name="Tettelin H."/>
            <person name="Glass J.I."/>
            <person name="Rusch D."/>
            <person name="Podicherti R."/>
            <person name="Tsui H.-C.T."/>
            <person name="Winkler M.E."/>
        </authorList>
    </citation>
    <scope>NUCLEOTIDE SEQUENCE</scope>
</reference>